<evidence type="ECO:0000256" key="2">
    <source>
        <dbReference type="ARBA" id="ARBA00022670"/>
    </source>
</evidence>
<protein>
    <submittedName>
        <fullName evidence="6">Uncharacterized protein</fullName>
    </submittedName>
</protein>
<dbReference type="eggNOG" id="KOG2182">
    <property type="taxonomic scope" value="Eukaryota"/>
</dbReference>
<dbReference type="GO" id="GO:0006508">
    <property type="term" value="P:proteolysis"/>
    <property type="evidence" value="ECO:0007669"/>
    <property type="project" value="UniProtKB-KW"/>
</dbReference>
<dbReference type="HOGENOM" id="CLU_1448804_0_0_1"/>
<proteinExistence type="inferred from homology"/>
<dbReference type="OrthoDB" id="1735038at2759"/>
<keyword evidence="3" id="KW-0732">Signal</keyword>
<dbReference type="AlphaFoldDB" id="W6YWQ8"/>
<dbReference type="RefSeq" id="XP_007691516.1">
    <property type="nucleotide sequence ID" value="XM_007693326.1"/>
</dbReference>
<dbReference type="Gene3D" id="3.40.50.1820">
    <property type="entry name" value="alpha/beta hydrolase"/>
    <property type="match status" value="1"/>
</dbReference>
<sequence length="207" mass="23362">MLRALYSYAGGFRQEIAPALCFNGAFCSSELDPKNSMYSDTRVDNSVNRQYAWLQCNDLISGYIVGAPQNETSLVSRLTTAEFFLKQCALFFPDGPNGETFGAKRAQTAHTLNEYTGGWWPKNATRIIYSSGGRDVWREMGVAAQRRPGGPMQSIPDQDVVVHVIESGFHHSELMTRTAEMHLEVRKVRDLEVEQICSWAQQWPGYR</sequence>
<keyword evidence="7" id="KW-1185">Reference proteome</keyword>
<reference evidence="6 7" key="1">
    <citation type="journal article" date="2013" name="PLoS Genet.">
        <title>Comparative genome structure, secondary metabolite, and effector coding capacity across Cochliobolus pathogens.</title>
        <authorList>
            <person name="Condon B.J."/>
            <person name="Leng Y."/>
            <person name="Wu D."/>
            <person name="Bushley K.E."/>
            <person name="Ohm R.A."/>
            <person name="Otillar R."/>
            <person name="Martin J."/>
            <person name="Schackwitz W."/>
            <person name="Grimwood J."/>
            <person name="MohdZainudin N."/>
            <person name="Xue C."/>
            <person name="Wang R."/>
            <person name="Manning V.A."/>
            <person name="Dhillon B."/>
            <person name="Tu Z.J."/>
            <person name="Steffenson B.J."/>
            <person name="Salamov A."/>
            <person name="Sun H."/>
            <person name="Lowry S."/>
            <person name="LaButti K."/>
            <person name="Han J."/>
            <person name="Copeland A."/>
            <person name="Lindquist E."/>
            <person name="Barry K."/>
            <person name="Schmutz J."/>
            <person name="Baker S.E."/>
            <person name="Ciuffetti L.M."/>
            <person name="Grigoriev I.V."/>
            <person name="Zhong S."/>
            <person name="Turgeon B.G."/>
        </authorList>
    </citation>
    <scope>NUCLEOTIDE SEQUENCE [LARGE SCALE GENOMIC DNA]</scope>
    <source>
        <strain evidence="6 7">ATCC 44560</strain>
    </source>
</reference>
<dbReference type="InterPro" id="IPR008758">
    <property type="entry name" value="Peptidase_S28"/>
</dbReference>
<keyword evidence="4" id="KW-0378">Hydrolase</keyword>
<gene>
    <name evidence="6" type="ORF">COCMIDRAFT_104704</name>
</gene>
<dbReference type="KEGG" id="bor:COCMIDRAFT_104704"/>
<keyword evidence="5" id="KW-0325">Glycoprotein</keyword>
<evidence type="ECO:0000256" key="1">
    <source>
        <dbReference type="ARBA" id="ARBA00011079"/>
    </source>
</evidence>
<keyword evidence="2" id="KW-0645">Protease</keyword>
<dbReference type="PANTHER" id="PTHR11010">
    <property type="entry name" value="PROTEASE S28 PRO-X CARBOXYPEPTIDASE-RELATED"/>
    <property type="match status" value="1"/>
</dbReference>
<dbReference type="GO" id="GO:0008239">
    <property type="term" value="F:dipeptidyl-peptidase activity"/>
    <property type="evidence" value="ECO:0007669"/>
    <property type="project" value="TreeGrafter"/>
</dbReference>
<dbReference type="Proteomes" id="UP000054032">
    <property type="component" value="Unassembled WGS sequence"/>
</dbReference>
<evidence type="ECO:0000256" key="5">
    <source>
        <dbReference type="ARBA" id="ARBA00023180"/>
    </source>
</evidence>
<evidence type="ECO:0000313" key="6">
    <source>
        <dbReference type="EMBL" id="EUC41985.1"/>
    </source>
</evidence>
<dbReference type="PANTHER" id="PTHR11010:SF23">
    <property type="entry name" value="SERINE PEPTIDASE"/>
    <property type="match status" value="1"/>
</dbReference>
<evidence type="ECO:0000313" key="7">
    <source>
        <dbReference type="Proteomes" id="UP000054032"/>
    </source>
</evidence>
<dbReference type="InterPro" id="IPR029058">
    <property type="entry name" value="AB_hydrolase_fold"/>
</dbReference>
<dbReference type="GO" id="GO:0070008">
    <property type="term" value="F:serine-type exopeptidase activity"/>
    <property type="evidence" value="ECO:0007669"/>
    <property type="project" value="InterPro"/>
</dbReference>
<dbReference type="GeneID" id="19118558"/>
<comment type="similarity">
    <text evidence="1">Belongs to the peptidase S28 family.</text>
</comment>
<name>W6YWQ8_COCMI</name>
<evidence type="ECO:0000256" key="3">
    <source>
        <dbReference type="ARBA" id="ARBA00022729"/>
    </source>
</evidence>
<dbReference type="Pfam" id="PF05577">
    <property type="entry name" value="Peptidase_S28"/>
    <property type="match status" value="1"/>
</dbReference>
<accession>W6YWQ8</accession>
<dbReference type="EMBL" id="KI964078">
    <property type="protein sequence ID" value="EUC41985.1"/>
    <property type="molecule type" value="Genomic_DNA"/>
</dbReference>
<organism evidence="6 7">
    <name type="scientific">Bipolaris oryzae ATCC 44560</name>
    <dbReference type="NCBI Taxonomy" id="930090"/>
    <lineage>
        <taxon>Eukaryota</taxon>
        <taxon>Fungi</taxon>
        <taxon>Dikarya</taxon>
        <taxon>Ascomycota</taxon>
        <taxon>Pezizomycotina</taxon>
        <taxon>Dothideomycetes</taxon>
        <taxon>Pleosporomycetidae</taxon>
        <taxon>Pleosporales</taxon>
        <taxon>Pleosporineae</taxon>
        <taxon>Pleosporaceae</taxon>
        <taxon>Bipolaris</taxon>
    </lineage>
</organism>
<evidence type="ECO:0000256" key="4">
    <source>
        <dbReference type="ARBA" id="ARBA00022801"/>
    </source>
</evidence>